<feature type="compositionally biased region" description="Pro residues" evidence="9">
    <location>
        <begin position="532"/>
        <end position="546"/>
    </location>
</feature>
<dbReference type="SUPFAM" id="SSF50044">
    <property type="entry name" value="SH3-domain"/>
    <property type="match status" value="1"/>
</dbReference>
<feature type="compositionally biased region" description="Acidic residues" evidence="9">
    <location>
        <begin position="413"/>
        <end position="431"/>
    </location>
</feature>
<dbReference type="EMBL" id="LT598462">
    <property type="protein sequence ID" value="SCU77447.1"/>
    <property type="molecule type" value="Genomic_DNA"/>
</dbReference>
<dbReference type="OrthoDB" id="5971719at2759"/>
<sequence length="612" mass="66721">MALEPIDCTTHSREIQDAYLDVVRGSDPDTTWLVLSPNAQKQYAPEFTGSDFTQFLETFADSKVQFGLARVSPPGSDVKKLLLIGWCPDSAPMKTRASFAANFGTVANQVLKGYHVQVTARDEDDLDEKELLGKISNATGARYSIQQPTQPTKTASAARPKAAAAPQARAAAQKDVPAPTPAASTPAAPAKRHDDNDDDEDWGEPELEERDFRSKPLKPNKSSYTPMGKIDLQKVIAEETAKPDPRLFSAAQSETITKSTPQEDIDRLKQESKAKRDYEYSKLMGTRPPNLDATRSGNDDKVIKGFKTEKSPAQLWAERKQNAAKTEPESKTTAPADPNTLAAEVESDKKNDHDQVADIKKRFENMATADDTPIIQPRPVEKAPAAKPVASMPPPPTRTKAGIPLPGMHTEAPTDEPADDDESWDDEDDDAAGPGSIPKPPARTAAPSAPMRAPATSEHVTKFEAPAADEEEQEPQPPLPSRKSEVLEPQTTEPEEEEEDEEEDVPQPPPRSTQTANEPPAPLPTRTQESSPAPPPPPRRVSPAPAPASEKPKTPSATAEYDYDAAENNELTFAEGDKIINIEFVDEDWWLGELVKSGEKGLFPSNYVELDQ</sequence>
<keyword evidence="2 8" id="KW-0728">SH3 domain</keyword>
<dbReference type="PRINTS" id="PR00499">
    <property type="entry name" value="P67PHOX"/>
</dbReference>
<dbReference type="Gene3D" id="3.40.20.10">
    <property type="entry name" value="Severin"/>
    <property type="match status" value="1"/>
</dbReference>
<proteinExistence type="predicted"/>
<dbReference type="PROSITE" id="PS50002">
    <property type="entry name" value="SH3"/>
    <property type="match status" value="1"/>
</dbReference>
<comment type="subcellular location">
    <subcellularLocation>
        <location evidence="1">Cytoplasm</location>
        <location evidence="1">Cytoskeleton</location>
    </subcellularLocation>
</comment>
<organism evidence="12 13">
    <name type="scientific">Lachancea mirantina</name>
    <dbReference type="NCBI Taxonomy" id="1230905"/>
    <lineage>
        <taxon>Eukaryota</taxon>
        <taxon>Fungi</taxon>
        <taxon>Dikarya</taxon>
        <taxon>Ascomycota</taxon>
        <taxon>Saccharomycotina</taxon>
        <taxon>Saccharomycetes</taxon>
        <taxon>Saccharomycetales</taxon>
        <taxon>Saccharomycetaceae</taxon>
        <taxon>Lachancea</taxon>
    </lineage>
</organism>
<feature type="region of interest" description="Disordered" evidence="9">
    <location>
        <begin position="142"/>
        <end position="563"/>
    </location>
</feature>
<dbReference type="GO" id="GO:0005884">
    <property type="term" value="C:actin filament"/>
    <property type="evidence" value="ECO:0007669"/>
    <property type="project" value="TreeGrafter"/>
</dbReference>
<dbReference type="CDD" id="cd11819">
    <property type="entry name" value="SH3_Cortactin_like"/>
    <property type="match status" value="1"/>
</dbReference>
<feature type="compositionally biased region" description="Basic and acidic residues" evidence="9">
    <location>
        <begin position="264"/>
        <end position="280"/>
    </location>
</feature>
<dbReference type="GO" id="GO:0030864">
    <property type="term" value="C:cortical actin cytoskeleton"/>
    <property type="evidence" value="ECO:0007669"/>
    <property type="project" value="TreeGrafter"/>
</dbReference>
<dbReference type="SMART" id="SM00326">
    <property type="entry name" value="SH3"/>
    <property type="match status" value="1"/>
</dbReference>
<feature type="compositionally biased region" description="Acidic residues" evidence="9">
    <location>
        <begin position="493"/>
        <end position="505"/>
    </location>
</feature>
<evidence type="ECO:0000259" key="11">
    <source>
        <dbReference type="PROSITE" id="PS51263"/>
    </source>
</evidence>
<evidence type="ECO:0000256" key="2">
    <source>
        <dbReference type="ARBA" id="ARBA00022443"/>
    </source>
</evidence>
<feature type="compositionally biased region" description="Acidic residues" evidence="9">
    <location>
        <begin position="196"/>
        <end position="209"/>
    </location>
</feature>
<dbReference type="GO" id="GO:0051015">
    <property type="term" value="F:actin filament binding"/>
    <property type="evidence" value="ECO:0007669"/>
    <property type="project" value="TreeGrafter"/>
</dbReference>
<dbReference type="PANTHER" id="PTHR10829">
    <property type="entry name" value="CORTACTIN AND DREBRIN"/>
    <property type="match status" value="1"/>
</dbReference>
<feature type="domain" description="SH3" evidence="10">
    <location>
        <begin position="552"/>
        <end position="612"/>
    </location>
</feature>
<gene>
    <name evidence="12" type="ORF">LAMI_0A01178G</name>
</gene>
<dbReference type="STRING" id="1230905.A0A1G4ILM3"/>
<evidence type="ECO:0000256" key="5">
    <source>
        <dbReference type="ARBA" id="ARBA00023203"/>
    </source>
</evidence>
<dbReference type="SMART" id="SM00102">
    <property type="entry name" value="ADF"/>
    <property type="match status" value="1"/>
</dbReference>
<evidence type="ECO:0000259" key="10">
    <source>
        <dbReference type="PROSITE" id="PS50002"/>
    </source>
</evidence>
<evidence type="ECO:0000256" key="7">
    <source>
        <dbReference type="ARBA" id="ARBA00072614"/>
    </source>
</evidence>
<dbReference type="FunFam" id="3.40.20.10:FF:000052">
    <property type="entry name" value="Actin-binding protein"/>
    <property type="match status" value="1"/>
</dbReference>
<dbReference type="GO" id="GO:0030833">
    <property type="term" value="P:regulation of actin filament polymerization"/>
    <property type="evidence" value="ECO:0007669"/>
    <property type="project" value="TreeGrafter"/>
</dbReference>
<feature type="compositionally biased region" description="Low complexity" evidence="9">
    <location>
        <begin position="157"/>
        <end position="174"/>
    </location>
</feature>
<dbReference type="InterPro" id="IPR002108">
    <property type="entry name" value="ADF-H"/>
</dbReference>
<feature type="compositionally biased region" description="Basic and acidic residues" evidence="9">
    <location>
        <begin position="317"/>
        <end position="330"/>
    </location>
</feature>
<evidence type="ECO:0000256" key="1">
    <source>
        <dbReference type="ARBA" id="ARBA00004245"/>
    </source>
</evidence>
<reference evidence="12 13" key="1">
    <citation type="submission" date="2016-03" db="EMBL/GenBank/DDBJ databases">
        <authorList>
            <person name="Devillers H."/>
        </authorList>
    </citation>
    <scope>NUCLEOTIDE SEQUENCE [LARGE SCALE GENOMIC DNA]</scope>
    <source>
        <strain evidence="12">CBS 11717</strain>
    </source>
</reference>
<dbReference type="CDD" id="cd11281">
    <property type="entry name" value="ADF_drebrin_like"/>
    <property type="match status" value="1"/>
</dbReference>
<feature type="compositionally biased region" description="Polar residues" evidence="9">
    <location>
        <begin position="142"/>
        <end position="155"/>
    </location>
</feature>
<dbReference type="AlphaFoldDB" id="A0A1G4ILM3"/>
<evidence type="ECO:0000256" key="4">
    <source>
        <dbReference type="ARBA" id="ARBA00022737"/>
    </source>
</evidence>
<evidence type="ECO:0000256" key="6">
    <source>
        <dbReference type="ARBA" id="ARBA00023212"/>
    </source>
</evidence>
<evidence type="ECO:0000313" key="13">
    <source>
        <dbReference type="Proteomes" id="UP000191024"/>
    </source>
</evidence>
<dbReference type="InterPro" id="IPR001452">
    <property type="entry name" value="SH3_domain"/>
</dbReference>
<name>A0A1G4ILM3_9SACH</name>
<dbReference type="Gene3D" id="2.30.30.40">
    <property type="entry name" value="SH3 Domains"/>
    <property type="match status" value="1"/>
</dbReference>
<feature type="compositionally biased region" description="Polar residues" evidence="9">
    <location>
        <begin position="250"/>
        <end position="262"/>
    </location>
</feature>
<evidence type="ECO:0000256" key="9">
    <source>
        <dbReference type="SAM" id="MobiDB-lite"/>
    </source>
</evidence>
<evidence type="ECO:0000256" key="8">
    <source>
        <dbReference type="PROSITE-ProRule" id="PRU00192"/>
    </source>
</evidence>
<dbReference type="PANTHER" id="PTHR10829:SF25">
    <property type="entry name" value="DREBRIN-LIKE PROTEIN"/>
    <property type="match status" value="1"/>
</dbReference>
<keyword evidence="3" id="KW-0963">Cytoplasm</keyword>
<protein>
    <recommendedName>
        <fullName evidence="7">Actin-binding protein</fullName>
    </recommendedName>
</protein>
<keyword evidence="13" id="KW-1185">Reference proteome</keyword>
<evidence type="ECO:0000313" key="12">
    <source>
        <dbReference type="EMBL" id="SCU77447.1"/>
    </source>
</evidence>
<keyword evidence="5" id="KW-0009">Actin-binding</keyword>
<feature type="compositionally biased region" description="Basic and acidic residues" evidence="9">
    <location>
        <begin position="346"/>
        <end position="364"/>
    </location>
</feature>
<feature type="domain" description="ADF-H" evidence="11">
    <location>
        <begin position="7"/>
        <end position="136"/>
    </location>
</feature>
<dbReference type="PROSITE" id="PS51263">
    <property type="entry name" value="ADF_H"/>
    <property type="match status" value="1"/>
</dbReference>
<dbReference type="Pfam" id="PF00241">
    <property type="entry name" value="Cofilin_ADF"/>
    <property type="match status" value="1"/>
</dbReference>
<keyword evidence="6" id="KW-0206">Cytoskeleton</keyword>
<evidence type="ECO:0000256" key="3">
    <source>
        <dbReference type="ARBA" id="ARBA00022490"/>
    </source>
</evidence>
<dbReference type="InterPro" id="IPR029006">
    <property type="entry name" value="ADF-H/Gelsolin-like_dom_sf"/>
</dbReference>
<feature type="compositionally biased region" description="Low complexity" evidence="9">
    <location>
        <begin position="547"/>
        <end position="557"/>
    </location>
</feature>
<dbReference type="PRINTS" id="PR00452">
    <property type="entry name" value="SH3DOMAIN"/>
</dbReference>
<keyword evidence="4" id="KW-0677">Repeat</keyword>
<dbReference type="SUPFAM" id="SSF55753">
    <property type="entry name" value="Actin depolymerizing proteins"/>
    <property type="match status" value="1"/>
</dbReference>
<feature type="compositionally biased region" description="Basic and acidic residues" evidence="9">
    <location>
        <begin position="297"/>
        <end position="310"/>
    </location>
</feature>
<accession>A0A1G4ILM3</accession>
<dbReference type="GO" id="GO:0030427">
    <property type="term" value="C:site of polarized growth"/>
    <property type="evidence" value="ECO:0007669"/>
    <property type="project" value="TreeGrafter"/>
</dbReference>
<dbReference type="InterPro" id="IPR036028">
    <property type="entry name" value="SH3-like_dom_sf"/>
</dbReference>
<dbReference type="FunFam" id="2.30.30.40:FF:000277">
    <property type="entry name" value="Actin-binding protein"/>
    <property type="match status" value="1"/>
</dbReference>
<feature type="compositionally biased region" description="Basic and acidic residues" evidence="9">
    <location>
        <begin position="236"/>
        <end position="245"/>
    </location>
</feature>
<dbReference type="Proteomes" id="UP000191024">
    <property type="component" value="Chromosome A"/>
</dbReference>
<dbReference type="Pfam" id="PF00018">
    <property type="entry name" value="SH3_1"/>
    <property type="match status" value="1"/>
</dbReference>